<name>A0ABR1SK55_9PEZI</name>
<keyword evidence="2" id="KW-1185">Reference proteome</keyword>
<evidence type="ECO:0008006" key="3">
    <source>
        <dbReference type="Google" id="ProtNLM"/>
    </source>
</evidence>
<accession>A0ABR1SK55</accession>
<evidence type="ECO:0000313" key="1">
    <source>
        <dbReference type="EMBL" id="KAK8034705.1"/>
    </source>
</evidence>
<dbReference type="PANTHER" id="PTHR33099">
    <property type="entry name" value="FE2OG DIOXYGENASE DOMAIN-CONTAINING PROTEIN"/>
    <property type="match status" value="1"/>
</dbReference>
<dbReference type="PANTHER" id="PTHR33099:SF7">
    <property type="entry name" value="MYND-TYPE DOMAIN-CONTAINING PROTEIN"/>
    <property type="match status" value="1"/>
</dbReference>
<proteinExistence type="predicted"/>
<gene>
    <name evidence="1" type="ORF">PG993_009700</name>
</gene>
<protein>
    <recommendedName>
        <fullName evidence="3">Fe2OG dioxygenase domain-containing protein</fullName>
    </recommendedName>
</protein>
<organism evidence="1 2">
    <name type="scientific">Apiospora rasikravindrae</name>
    <dbReference type="NCBI Taxonomy" id="990691"/>
    <lineage>
        <taxon>Eukaryota</taxon>
        <taxon>Fungi</taxon>
        <taxon>Dikarya</taxon>
        <taxon>Ascomycota</taxon>
        <taxon>Pezizomycotina</taxon>
        <taxon>Sordariomycetes</taxon>
        <taxon>Xylariomycetidae</taxon>
        <taxon>Amphisphaeriales</taxon>
        <taxon>Apiosporaceae</taxon>
        <taxon>Apiospora</taxon>
    </lineage>
</organism>
<dbReference type="Proteomes" id="UP001444661">
    <property type="component" value="Unassembled WGS sequence"/>
</dbReference>
<evidence type="ECO:0000313" key="2">
    <source>
        <dbReference type="Proteomes" id="UP001444661"/>
    </source>
</evidence>
<reference evidence="1 2" key="1">
    <citation type="submission" date="2023-01" db="EMBL/GenBank/DDBJ databases">
        <title>Analysis of 21 Apiospora genomes using comparative genomics revels a genus with tremendous synthesis potential of carbohydrate active enzymes and secondary metabolites.</title>
        <authorList>
            <person name="Sorensen T."/>
        </authorList>
    </citation>
    <scope>NUCLEOTIDE SEQUENCE [LARGE SCALE GENOMIC DNA]</scope>
    <source>
        <strain evidence="1 2">CBS 33761</strain>
    </source>
</reference>
<dbReference type="EMBL" id="JAQQWK010000009">
    <property type="protein sequence ID" value="KAK8034705.1"/>
    <property type="molecule type" value="Genomic_DNA"/>
</dbReference>
<comment type="caution">
    <text evidence="1">The sequence shown here is derived from an EMBL/GenBank/DDBJ whole genome shotgun (WGS) entry which is preliminary data.</text>
</comment>
<sequence length="336" mass="37063">MAPTAFCTTFDPYTAGIINTVAQVLLLSVYDSVTHRGVRAELYKLNVYSAPSGKFKPHVDTPRSRGQFGSLVVCLPVGHEGAAFYSDCEHEVLEVTQGHQITLTYNLYAVRGFGCLTGAALSPIPLNRTHLPLFETVQRTLSQDPFGGQGGTLGFWCSHAYAYTHKTESPLPDALKGVDAVLWEIFQSLGLDPKIAPVMAMNRSVLSYFKEYYEDEPADAKEYKTLQQEFGGGPEDPLPETMPPSKWIIGRKFGDVQVDESNLDGRTVAEWHELYDLFGKYSPTPIHWLTKAPSKGELQLIYMAYGNESTLEIEYSKCAVLVAIPPKETVVVGKAG</sequence>